<proteinExistence type="inferred from homology"/>
<dbReference type="InterPro" id="IPR001423">
    <property type="entry name" value="LysoPLipase_patatin_CS"/>
</dbReference>
<name>A0A1Y5NUG5_9MICO</name>
<dbReference type="AlphaFoldDB" id="A0A1Y5NUG5"/>
<evidence type="ECO:0000256" key="3">
    <source>
        <dbReference type="ARBA" id="ARBA00022963"/>
    </source>
</evidence>
<organism evidence="7">
    <name type="scientific">uncultured Microbacterium sp</name>
    <dbReference type="NCBI Taxonomy" id="191216"/>
    <lineage>
        <taxon>Bacteria</taxon>
        <taxon>Bacillati</taxon>
        <taxon>Actinomycetota</taxon>
        <taxon>Actinomycetes</taxon>
        <taxon>Micrococcales</taxon>
        <taxon>Microbacteriaceae</taxon>
        <taxon>Microbacterium</taxon>
        <taxon>environmental samples</taxon>
    </lineage>
</organism>
<evidence type="ECO:0000256" key="5">
    <source>
        <dbReference type="PROSITE-ProRule" id="PRU01161"/>
    </source>
</evidence>
<evidence type="ECO:0000256" key="1">
    <source>
        <dbReference type="ARBA" id="ARBA00006636"/>
    </source>
</evidence>
<dbReference type="GO" id="GO:0016042">
    <property type="term" value="P:lipid catabolic process"/>
    <property type="evidence" value="ECO:0007669"/>
    <property type="project" value="UniProtKB-UniRule"/>
</dbReference>
<dbReference type="PANTHER" id="PTHR14226">
    <property type="entry name" value="NEUROPATHY TARGET ESTERASE/SWISS CHEESE D.MELANOGASTER"/>
    <property type="match status" value="1"/>
</dbReference>
<feature type="short sequence motif" description="DGA/G" evidence="5">
    <location>
        <begin position="161"/>
        <end position="163"/>
    </location>
</feature>
<feature type="active site" description="Proton acceptor" evidence="5">
    <location>
        <position position="161"/>
    </location>
</feature>
<dbReference type="PANTHER" id="PTHR14226:SF76">
    <property type="entry name" value="NTE FAMILY PROTEIN RSSA"/>
    <property type="match status" value="1"/>
</dbReference>
<evidence type="ECO:0000313" key="7">
    <source>
        <dbReference type="EMBL" id="SBS70024.1"/>
    </source>
</evidence>
<evidence type="ECO:0000256" key="4">
    <source>
        <dbReference type="ARBA" id="ARBA00023098"/>
    </source>
</evidence>
<keyword evidence="2 5" id="KW-0378">Hydrolase</keyword>
<feature type="domain" description="PNPLA" evidence="6">
    <location>
        <begin position="13"/>
        <end position="174"/>
    </location>
</feature>
<dbReference type="InterPro" id="IPR002641">
    <property type="entry name" value="PNPLA_dom"/>
</dbReference>
<dbReference type="EMBL" id="FLQR01000001">
    <property type="protein sequence ID" value="SBS70024.1"/>
    <property type="molecule type" value="Genomic_DNA"/>
</dbReference>
<dbReference type="PROSITE" id="PS51635">
    <property type="entry name" value="PNPLA"/>
    <property type="match status" value="1"/>
</dbReference>
<protein>
    <submittedName>
        <fullName evidence="7">Patatin</fullName>
    </submittedName>
</protein>
<dbReference type="GO" id="GO:0004622">
    <property type="term" value="F:phosphatidylcholine lysophospholipase activity"/>
    <property type="evidence" value="ECO:0007669"/>
    <property type="project" value="InterPro"/>
</dbReference>
<dbReference type="Gene3D" id="3.40.1090.10">
    <property type="entry name" value="Cytosolic phospholipase A2 catalytic domain"/>
    <property type="match status" value="2"/>
</dbReference>
<dbReference type="PROSITE" id="PS01237">
    <property type="entry name" value="UPF0028"/>
    <property type="match status" value="1"/>
</dbReference>
<dbReference type="InterPro" id="IPR050301">
    <property type="entry name" value="NTE"/>
</dbReference>
<gene>
    <name evidence="7" type="ORF">MIPYR_10205</name>
</gene>
<keyword evidence="4 5" id="KW-0443">Lipid metabolism</keyword>
<evidence type="ECO:0000259" key="6">
    <source>
        <dbReference type="PROSITE" id="PS51635"/>
    </source>
</evidence>
<dbReference type="SUPFAM" id="SSF52151">
    <property type="entry name" value="FabD/lysophospholipase-like"/>
    <property type="match status" value="1"/>
</dbReference>
<feature type="active site" description="Nucleophile" evidence="5">
    <location>
        <position position="46"/>
    </location>
</feature>
<sequence length="340" mass="36343">MRFVSTERRKVAIALGGGGARGYAHIGVLDELAARDYDVVQVAGTSMGAVIGALFASGRLPEYSEWVRGLRRRSDVVKLLDPNFSGSSAVKLGRVLARVNEIIGVQRIEELPIAFTAVATDLWARREVWFDSGPIDTAIRASIAIPGVFPPIALNGRLLVDGGVANQVPVSVLASSAADLTVAVTLDGHGTVTQRGKGLPVHTSSDEEEDAAVWSDRLRTRMGKLMEAEPMRSIAARMAARPPQERTEGSGTSVAELFEELPTGLRASDVATQSLDVLRSIVQRYQLASFPTDALVVVPNDSLGTMDFHLADEQIELGRRLAAETFDRAGMLTGVGDVEA</sequence>
<feature type="short sequence motif" description="GXGXXG" evidence="5">
    <location>
        <begin position="17"/>
        <end position="22"/>
    </location>
</feature>
<dbReference type="InterPro" id="IPR016035">
    <property type="entry name" value="Acyl_Trfase/lysoPLipase"/>
</dbReference>
<dbReference type="GO" id="GO:0046470">
    <property type="term" value="P:phosphatidylcholine metabolic process"/>
    <property type="evidence" value="ECO:0007669"/>
    <property type="project" value="InterPro"/>
</dbReference>
<comment type="similarity">
    <text evidence="1">Belongs to the NTE family.</text>
</comment>
<feature type="short sequence motif" description="GXSXG" evidence="5">
    <location>
        <begin position="44"/>
        <end position="48"/>
    </location>
</feature>
<dbReference type="Pfam" id="PF01734">
    <property type="entry name" value="Patatin"/>
    <property type="match status" value="1"/>
</dbReference>
<keyword evidence="3 5" id="KW-0442">Lipid degradation</keyword>
<reference evidence="7" key="1">
    <citation type="submission" date="2016-03" db="EMBL/GenBank/DDBJ databases">
        <authorList>
            <person name="Ploux O."/>
        </authorList>
    </citation>
    <scope>NUCLEOTIDE SEQUENCE</scope>
    <source>
        <strain evidence="7">UC1</strain>
    </source>
</reference>
<accession>A0A1Y5NUG5</accession>
<evidence type="ECO:0000256" key="2">
    <source>
        <dbReference type="ARBA" id="ARBA00022801"/>
    </source>
</evidence>